<accession>A0A2C5Z593</accession>
<evidence type="ECO:0000313" key="2">
    <source>
        <dbReference type="EMBL" id="PHH77005.1"/>
    </source>
</evidence>
<feature type="region of interest" description="Disordered" evidence="1">
    <location>
        <begin position="1"/>
        <end position="108"/>
    </location>
</feature>
<feature type="region of interest" description="Disordered" evidence="1">
    <location>
        <begin position="170"/>
        <end position="287"/>
    </location>
</feature>
<feature type="compositionally biased region" description="Polar residues" evidence="1">
    <location>
        <begin position="256"/>
        <end position="269"/>
    </location>
</feature>
<feature type="compositionally biased region" description="Polar residues" evidence="1">
    <location>
        <begin position="235"/>
        <end position="244"/>
    </location>
</feature>
<protein>
    <submittedName>
        <fullName evidence="2">Uncharacterized protein</fullName>
    </submittedName>
</protein>
<evidence type="ECO:0000313" key="3">
    <source>
        <dbReference type="Proteomes" id="UP000224854"/>
    </source>
</evidence>
<name>A0A2C5Z593_9HYPO</name>
<sequence length="287" mass="30868">MSEFRSVETLPETKMDSTERSTQEPTHDSGDLPRHSASDEYALVSRPELESERSPSPQSLMRISHSLGVESTAHTQDAAPDAKPIADSLGSNVEKLSPRDLDISSQPVAERIEDTPIVSNLAAKFEPSWRPDIGSNQSTSWDAPGAKPVDKEALTVLARPVPSVEPLFEKLRGETELSEKAPLIKDDNVEDRGTIGSIEKADAKEPDMTTRPDSILGLKPTADAERSASPELDTAQRNLTSPSPGSEAYKGAPEKSSVTEPEPTSTLQGADQVKAQFAGGMNNESQL</sequence>
<reference evidence="2 3" key="1">
    <citation type="submission" date="2017-06" db="EMBL/GenBank/DDBJ databases">
        <title>Ant-infecting Ophiocordyceps genomes reveal a high diversity of potential behavioral manipulation genes and a possible major role for enterotoxins.</title>
        <authorList>
            <person name="De Bekker C."/>
            <person name="Evans H.C."/>
            <person name="Brachmann A."/>
            <person name="Hughes D.P."/>
        </authorList>
    </citation>
    <scope>NUCLEOTIDE SEQUENCE [LARGE SCALE GENOMIC DNA]</scope>
    <source>
        <strain evidence="2 3">1348a</strain>
    </source>
</reference>
<dbReference type="Proteomes" id="UP000224854">
    <property type="component" value="Unassembled WGS sequence"/>
</dbReference>
<dbReference type="EMBL" id="NJEU01000289">
    <property type="protein sequence ID" value="PHH77005.1"/>
    <property type="molecule type" value="Genomic_DNA"/>
</dbReference>
<comment type="caution">
    <text evidence="2">The sequence shown here is derived from an EMBL/GenBank/DDBJ whole genome shotgun (WGS) entry which is preliminary data.</text>
</comment>
<feature type="compositionally biased region" description="Basic and acidic residues" evidence="1">
    <location>
        <begin position="170"/>
        <end position="210"/>
    </location>
</feature>
<evidence type="ECO:0000256" key="1">
    <source>
        <dbReference type="SAM" id="MobiDB-lite"/>
    </source>
</evidence>
<feature type="compositionally biased region" description="Basic and acidic residues" evidence="1">
    <location>
        <begin position="11"/>
        <end position="38"/>
    </location>
</feature>
<dbReference type="AlphaFoldDB" id="A0A2C5Z593"/>
<proteinExistence type="predicted"/>
<keyword evidence="3" id="KW-1185">Reference proteome</keyword>
<dbReference type="OrthoDB" id="10647295at2759"/>
<organism evidence="2 3">
    <name type="scientific">Ophiocordyceps australis</name>
    <dbReference type="NCBI Taxonomy" id="1399860"/>
    <lineage>
        <taxon>Eukaryota</taxon>
        <taxon>Fungi</taxon>
        <taxon>Dikarya</taxon>
        <taxon>Ascomycota</taxon>
        <taxon>Pezizomycotina</taxon>
        <taxon>Sordariomycetes</taxon>
        <taxon>Hypocreomycetidae</taxon>
        <taxon>Hypocreales</taxon>
        <taxon>Ophiocordycipitaceae</taxon>
        <taxon>Ophiocordyceps</taxon>
    </lineage>
</organism>
<gene>
    <name evidence="2" type="ORF">CDD82_3701</name>
</gene>
<feature type="region of interest" description="Disordered" evidence="1">
    <location>
        <begin position="127"/>
        <end position="147"/>
    </location>
</feature>